<dbReference type="InterPro" id="IPR040423">
    <property type="entry name" value="PEA_transferase"/>
</dbReference>
<dbReference type="SUPFAM" id="SSF53649">
    <property type="entry name" value="Alkaline phosphatase-like"/>
    <property type="match status" value="1"/>
</dbReference>
<evidence type="ECO:0000256" key="3">
    <source>
        <dbReference type="ARBA" id="ARBA00022519"/>
    </source>
</evidence>
<evidence type="ECO:0000256" key="1">
    <source>
        <dbReference type="ARBA" id="ARBA00004429"/>
    </source>
</evidence>
<feature type="transmembrane region" description="Helical" evidence="8">
    <location>
        <begin position="78"/>
        <end position="100"/>
    </location>
</feature>
<dbReference type="InterPro" id="IPR000917">
    <property type="entry name" value="Sulfatase_N"/>
</dbReference>
<dbReference type="PANTHER" id="PTHR30443">
    <property type="entry name" value="INNER MEMBRANE PROTEIN"/>
    <property type="match status" value="1"/>
</dbReference>
<dbReference type="GO" id="GO:0009244">
    <property type="term" value="P:lipopolysaccharide core region biosynthetic process"/>
    <property type="evidence" value="ECO:0007669"/>
    <property type="project" value="TreeGrafter"/>
</dbReference>
<dbReference type="CDD" id="cd16017">
    <property type="entry name" value="LptA"/>
    <property type="match status" value="1"/>
</dbReference>
<accession>A0A1M5ZNI4</accession>
<keyword evidence="4 11" id="KW-0808">Transferase</keyword>
<dbReference type="AlphaFoldDB" id="A0A1M5ZNI4"/>
<dbReference type="Pfam" id="PF08019">
    <property type="entry name" value="EptA_B_N"/>
    <property type="match status" value="1"/>
</dbReference>
<evidence type="ECO:0000256" key="4">
    <source>
        <dbReference type="ARBA" id="ARBA00022679"/>
    </source>
</evidence>
<dbReference type="Pfam" id="PF00884">
    <property type="entry name" value="Sulfatase"/>
    <property type="match status" value="1"/>
</dbReference>
<evidence type="ECO:0000256" key="7">
    <source>
        <dbReference type="ARBA" id="ARBA00023136"/>
    </source>
</evidence>
<organism evidence="11 12">
    <name type="scientific">Vibrio aerogenes CECT 7868</name>
    <dbReference type="NCBI Taxonomy" id="1216006"/>
    <lineage>
        <taxon>Bacteria</taxon>
        <taxon>Pseudomonadati</taxon>
        <taxon>Pseudomonadota</taxon>
        <taxon>Gammaproteobacteria</taxon>
        <taxon>Vibrionales</taxon>
        <taxon>Vibrionaceae</taxon>
        <taxon>Vibrio</taxon>
    </lineage>
</organism>
<evidence type="ECO:0000259" key="9">
    <source>
        <dbReference type="Pfam" id="PF00884"/>
    </source>
</evidence>
<keyword evidence="7 8" id="KW-0472">Membrane</keyword>
<feature type="transmembrane region" description="Helical" evidence="8">
    <location>
        <begin position="51"/>
        <end position="71"/>
    </location>
</feature>
<feature type="transmembrane region" description="Helical" evidence="8">
    <location>
        <begin position="12"/>
        <end position="31"/>
    </location>
</feature>
<dbReference type="STRING" id="1216006.VA7868_02978"/>
<proteinExistence type="predicted"/>
<evidence type="ECO:0000256" key="8">
    <source>
        <dbReference type="SAM" id="Phobius"/>
    </source>
</evidence>
<feature type="transmembrane region" description="Helical" evidence="8">
    <location>
        <begin position="120"/>
        <end position="145"/>
    </location>
</feature>
<dbReference type="Proteomes" id="UP000184608">
    <property type="component" value="Unassembled WGS sequence"/>
</dbReference>
<feature type="transmembrane region" description="Helical" evidence="8">
    <location>
        <begin position="157"/>
        <end position="176"/>
    </location>
</feature>
<sequence length="544" mass="61546">MKLISQFKSIRLSFHSVTLLLAAYYALVLNLPLYKDLKHIFSGMSAVDTGFIISIPFAFFFAFICLFSLFSWPKITKVFFSVLLISSAVVCYATYNYGAIFDVDMIRNLVGTNPGEASSYLSIASVLWVTGLGIFPAILLVMVPLKSESVLPFVLKKGGLMILAAAGLVVIGSFWFQDYVSVGRNNSYLRKILIPTYYVHSVDKFVRQTYFSKPMPFTHIGTDATQKPGSAKKPSLVVLIVGETARSQNYQSNGYARPTNPYTRQQDVISFQDVHSCGTATAVSLPCMFSRLDRRDYDQQRAYHQDNLLDVIQRAGVDVLWRENDGAPKGVPDHVKYQNLERSPKHPMCDHQSCLDMALLDGFSENVHDLSGNKLVVLHLIGSHGPTYYRRYPEKFNFFTPDCPRADIENCTHEQLVNSYDNTIRYTDYVVSQTINQLKKLEKQYDTALVYLSDHGESLGESGLYLHGMPYSLAPDYQKKVPLMMWLSDDFKADKQIDETCLKSEAKQGHFSHDNLFDSMLGMLDISTRLYRKPMDIFAACRHS</sequence>
<keyword evidence="2" id="KW-1003">Cell membrane</keyword>
<reference evidence="11 12" key="1">
    <citation type="submission" date="2016-11" db="EMBL/GenBank/DDBJ databases">
        <authorList>
            <person name="Jaros S."/>
            <person name="Januszkiewicz K."/>
            <person name="Wedrychowicz H."/>
        </authorList>
    </citation>
    <scope>NUCLEOTIDE SEQUENCE [LARGE SCALE GENOMIC DNA]</scope>
    <source>
        <strain evidence="11 12">CECT 7868</strain>
    </source>
</reference>
<keyword evidence="3" id="KW-0997">Cell inner membrane</keyword>
<dbReference type="EC" id="2.7.-.-" evidence="11"/>
<comment type="subcellular location">
    <subcellularLocation>
        <location evidence="1">Cell inner membrane</location>
        <topology evidence="1">Multi-pass membrane protein</topology>
    </subcellularLocation>
</comment>
<dbReference type="GO" id="GO:0005886">
    <property type="term" value="C:plasma membrane"/>
    <property type="evidence" value="ECO:0007669"/>
    <property type="project" value="UniProtKB-SubCell"/>
</dbReference>
<dbReference type="RefSeq" id="WP_073604600.1">
    <property type="nucleotide sequence ID" value="NZ_FQXZ01000033.1"/>
</dbReference>
<dbReference type="OrthoDB" id="9786870at2"/>
<dbReference type="NCBIfam" id="NF028537">
    <property type="entry name" value="P_eth_NH2_trans"/>
    <property type="match status" value="1"/>
</dbReference>
<feature type="domain" description="Phosphoethanolamine transferase N-terminal" evidence="10">
    <location>
        <begin position="60"/>
        <end position="209"/>
    </location>
</feature>
<dbReference type="InterPro" id="IPR012549">
    <property type="entry name" value="EptA-like_N"/>
</dbReference>
<dbReference type="Gene3D" id="3.40.720.10">
    <property type="entry name" value="Alkaline Phosphatase, subunit A"/>
    <property type="match status" value="1"/>
</dbReference>
<keyword evidence="12" id="KW-1185">Reference proteome</keyword>
<evidence type="ECO:0000256" key="6">
    <source>
        <dbReference type="ARBA" id="ARBA00022989"/>
    </source>
</evidence>
<gene>
    <name evidence="11" type="primary">eptA</name>
    <name evidence="11" type="ORF">VA7868_02978</name>
</gene>
<name>A0A1M5ZNI4_9VIBR</name>
<dbReference type="PANTHER" id="PTHR30443:SF0">
    <property type="entry name" value="PHOSPHOETHANOLAMINE TRANSFERASE EPTA"/>
    <property type="match status" value="1"/>
</dbReference>
<keyword evidence="6 8" id="KW-1133">Transmembrane helix</keyword>
<feature type="domain" description="Sulfatase N-terminal" evidence="9">
    <location>
        <begin position="236"/>
        <end position="526"/>
    </location>
</feature>
<evidence type="ECO:0000259" key="10">
    <source>
        <dbReference type="Pfam" id="PF08019"/>
    </source>
</evidence>
<evidence type="ECO:0000313" key="11">
    <source>
        <dbReference type="EMBL" id="SHI25761.1"/>
    </source>
</evidence>
<protein>
    <submittedName>
        <fullName evidence="11">Phosphoethanolamine transferase EptA</fullName>
        <ecNumber evidence="11">2.7.-.-</ecNumber>
    </submittedName>
</protein>
<dbReference type="InterPro" id="IPR017850">
    <property type="entry name" value="Alkaline_phosphatase_core_sf"/>
</dbReference>
<dbReference type="InterPro" id="IPR058130">
    <property type="entry name" value="PEA_transf_C"/>
</dbReference>
<evidence type="ECO:0000256" key="5">
    <source>
        <dbReference type="ARBA" id="ARBA00022692"/>
    </source>
</evidence>
<evidence type="ECO:0000313" key="12">
    <source>
        <dbReference type="Proteomes" id="UP000184608"/>
    </source>
</evidence>
<dbReference type="GO" id="GO:0016776">
    <property type="term" value="F:phosphotransferase activity, phosphate group as acceptor"/>
    <property type="evidence" value="ECO:0007669"/>
    <property type="project" value="TreeGrafter"/>
</dbReference>
<evidence type="ECO:0000256" key="2">
    <source>
        <dbReference type="ARBA" id="ARBA00022475"/>
    </source>
</evidence>
<dbReference type="EMBL" id="FQXZ01000033">
    <property type="protein sequence ID" value="SHI25761.1"/>
    <property type="molecule type" value="Genomic_DNA"/>
</dbReference>
<keyword evidence="5 8" id="KW-0812">Transmembrane</keyword>